<dbReference type="Gramene" id="PNW85934">
    <property type="protein sequence ID" value="PNW85934"/>
    <property type="gene ID" value="CHLRE_03g199350v5"/>
</dbReference>
<evidence type="ECO:0000259" key="7">
    <source>
        <dbReference type="PROSITE" id="PS51194"/>
    </source>
</evidence>
<evidence type="ECO:0000313" key="9">
    <source>
        <dbReference type="EMBL" id="PNW85934.1"/>
    </source>
</evidence>
<evidence type="ECO:0000256" key="3">
    <source>
        <dbReference type="ARBA" id="ARBA00022806"/>
    </source>
</evidence>
<feature type="compositionally biased region" description="Low complexity" evidence="5">
    <location>
        <begin position="199"/>
        <end position="225"/>
    </location>
</feature>
<dbReference type="PROSITE" id="PS51194">
    <property type="entry name" value="HELICASE_CTER"/>
    <property type="match status" value="1"/>
</dbReference>
<dbReference type="GO" id="GO:0004386">
    <property type="term" value="F:helicase activity"/>
    <property type="evidence" value="ECO:0007669"/>
    <property type="project" value="UniProtKB-KW"/>
</dbReference>
<dbReference type="InParanoid" id="A0A2K3DZG9"/>
<keyword evidence="2" id="KW-0378">Hydrolase</keyword>
<gene>
    <name evidence="9" type="ORF">CHLRE_03g199350v5</name>
</gene>
<proteinExistence type="predicted"/>
<feature type="domain" description="Helicase ATP-binding" evidence="6">
    <location>
        <begin position="397"/>
        <end position="562"/>
    </location>
</feature>
<dbReference type="Pfam" id="PF00176">
    <property type="entry name" value="SNF2-rel_dom"/>
    <property type="match status" value="1"/>
</dbReference>
<dbReference type="FunCoup" id="A0A2K3DZG9">
    <property type="interactions" value="1542"/>
</dbReference>
<keyword evidence="3" id="KW-0347">Helicase</keyword>
<organism evidence="9 10">
    <name type="scientific">Chlamydomonas reinhardtii</name>
    <name type="common">Chlamydomonas smithii</name>
    <dbReference type="NCBI Taxonomy" id="3055"/>
    <lineage>
        <taxon>Eukaryota</taxon>
        <taxon>Viridiplantae</taxon>
        <taxon>Chlorophyta</taxon>
        <taxon>core chlorophytes</taxon>
        <taxon>Chlorophyceae</taxon>
        <taxon>CS clade</taxon>
        <taxon>Chlamydomonadales</taxon>
        <taxon>Chlamydomonadaceae</taxon>
        <taxon>Chlamydomonas</taxon>
    </lineage>
</organism>
<dbReference type="PROSITE" id="PS51467">
    <property type="entry name" value="HARP"/>
    <property type="match status" value="1"/>
</dbReference>
<evidence type="ECO:0000256" key="1">
    <source>
        <dbReference type="ARBA" id="ARBA00022741"/>
    </source>
</evidence>
<keyword evidence="10" id="KW-1185">Reference proteome</keyword>
<dbReference type="Proteomes" id="UP000006906">
    <property type="component" value="Chromosome 3"/>
</dbReference>
<feature type="compositionally biased region" description="Low complexity" evidence="5">
    <location>
        <begin position="1"/>
        <end position="18"/>
    </location>
</feature>
<dbReference type="PANTHER" id="PTHR45766">
    <property type="entry name" value="DNA ANNEALING HELICASE AND ENDONUCLEASE ZRANB3 FAMILY MEMBER"/>
    <property type="match status" value="1"/>
</dbReference>
<dbReference type="OrthoDB" id="2801544at2759"/>
<feature type="region of interest" description="Disordered" evidence="5">
    <location>
        <begin position="1068"/>
        <end position="1091"/>
    </location>
</feature>
<feature type="compositionally biased region" description="Low complexity" evidence="5">
    <location>
        <begin position="29"/>
        <end position="51"/>
    </location>
</feature>
<accession>A0A2K3DZG9</accession>
<dbReference type="ExpressionAtlas" id="A0A2K3DZG9">
    <property type="expression patterns" value="differential"/>
</dbReference>
<evidence type="ECO:0000259" key="6">
    <source>
        <dbReference type="PROSITE" id="PS51192"/>
    </source>
</evidence>
<dbReference type="CDD" id="cd18793">
    <property type="entry name" value="SF2_C_SNF"/>
    <property type="match status" value="1"/>
</dbReference>
<dbReference type="GO" id="GO:0006281">
    <property type="term" value="P:DNA repair"/>
    <property type="evidence" value="ECO:0000318"/>
    <property type="project" value="GO_Central"/>
</dbReference>
<dbReference type="InterPro" id="IPR038718">
    <property type="entry name" value="SNF2-like_sf"/>
</dbReference>
<evidence type="ECO:0000256" key="5">
    <source>
        <dbReference type="SAM" id="MobiDB-lite"/>
    </source>
</evidence>
<dbReference type="InterPro" id="IPR049730">
    <property type="entry name" value="SNF2/RAD54-like_C"/>
</dbReference>
<feature type="compositionally biased region" description="Low complexity" evidence="5">
    <location>
        <begin position="59"/>
        <end position="106"/>
    </location>
</feature>
<feature type="compositionally biased region" description="Gly residues" evidence="5">
    <location>
        <begin position="941"/>
        <end position="954"/>
    </location>
</feature>
<dbReference type="KEGG" id="cre:CHLRE_03g199350v5"/>
<name>A0A2K3DZG9_CHLRE</name>
<dbReference type="AlphaFoldDB" id="A0A2K3DZG9"/>
<feature type="compositionally biased region" description="Gly residues" evidence="5">
    <location>
        <begin position="1073"/>
        <end position="1083"/>
    </location>
</feature>
<feature type="compositionally biased region" description="Gly residues" evidence="5">
    <location>
        <begin position="129"/>
        <end position="139"/>
    </location>
</feature>
<dbReference type="RefSeq" id="XP_042926596.1">
    <property type="nucleotide sequence ID" value="XM_043061314.1"/>
</dbReference>
<reference evidence="9 10" key="1">
    <citation type="journal article" date="2007" name="Science">
        <title>The Chlamydomonas genome reveals the evolution of key animal and plant functions.</title>
        <authorList>
            <person name="Merchant S.S."/>
            <person name="Prochnik S.E."/>
            <person name="Vallon O."/>
            <person name="Harris E.H."/>
            <person name="Karpowicz S.J."/>
            <person name="Witman G.B."/>
            <person name="Terry A."/>
            <person name="Salamov A."/>
            <person name="Fritz-Laylin L.K."/>
            <person name="Marechal-Drouard L."/>
            <person name="Marshall W.F."/>
            <person name="Qu L.H."/>
            <person name="Nelson D.R."/>
            <person name="Sanderfoot A.A."/>
            <person name="Spalding M.H."/>
            <person name="Kapitonov V.V."/>
            <person name="Ren Q."/>
            <person name="Ferris P."/>
            <person name="Lindquist E."/>
            <person name="Shapiro H."/>
            <person name="Lucas S.M."/>
            <person name="Grimwood J."/>
            <person name="Schmutz J."/>
            <person name="Cardol P."/>
            <person name="Cerutti H."/>
            <person name="Chanfreau G."/>
            <person name="Chen C.L."/>
            <person name="Cognat V."/>
            <person name="Croft M.T."/>
            <person name="Dent R."/>
            <person name="Dutcher S."/>
            <person name="Fernandez E."/>
            <person name="Fukuzawa H."/>
            <person name="Gonzalez-Ballester D."/>
            <person name="Gonzalez-Halphen D."/>
            <person name="Hallmann A."/>
            <person name="Hanikenne M."/>
            <person name="Hippler M."/>
            <person name="Inwood W."/>
            <person name="Jabbari K."/>
            <person name="Kalanon M."/>
            <person name="Kuras R."/>
            <person name="Lefebvre P.A."/>
            <person name="Lemaire S.D."/>
            <person name="Lobanov A.V."/>
            <person name="Lohr M."/>
            <person name="Manuell A."/>
            <person name="Meier I."/>
            <person name="Mets L."/>
            <person name="Mittag M."/>
            <person name="Mittelmeier T."/>
            <person name="Moroney J.V."/>
            <person name="Moseley J."/>
            <person name="Napoli C."/>
            <person name="Nedelcu A.M."/>
            <person name="Niyogi K."/>
            <person name="Novoselov S.V."/>
            <person name="Paulsen I.T."/>
            <person name="Pazour G."/>
            <person name="Purton S."/>
            <person name="Ral J.P."/>
            <person name="Riano-Pachon D.M."/>
            <person name="Riekhof W."/>
            <person name="Rymarquis L."/>
            <person name="Schroda M."/>
            <person name="Stern D."/>
            <person name="Umen J."/>
            <person name="Willows R."/>
            <person name="Wilson N."/>
            <person name="Zimmer S.L."/>
            <person name="Allmer J."/>
            <person name="Balk J."/>
            <person name="Bisova K."/>
            <person name="Chen C.J."/>
            <person name="Elias M."/>
            <person name="Gendler K."/>
            <person name="Hauser C."/>
            <person name="Lamb M.R."/>
            <person name="Ledford H."/>
            <person name="Long J.C."/>
            <person name="Minagawa J."/>
            <person name="Page M.D."/>
            <person name="Pan J."/>
            <person name="Pootakham W."/>
            <person name="Roje S."/>
            <person name="Rose A."/>
            <person name="Stahlberg E."/>
            <person name="Terauchi A.M."/>
            <person name="Yang P."/>
            <person name="Ball S."/>
            <person name="Bowler C."/>
            <person name="Dieckmann C.L."/>
            <person name="Gladyshev V.N."/>
            <person name="Green P."/>
            <person name="Jorgensen R."/>
            <person name="Mayfield S."/>
            <person name="Mueller-Roeber B."/>
            <person name="Rajamani S."/>
            <person name="Sayre R.T."/>
            <person name="Brokstein P."/>
            <person name="Dubchak I."/>
            <person name="Goodstein D."/>
            <person name="Hornick L."/>
            <person name="Huang Y.W."/>
            <person name="Jhaveri J."/>
            <person name="Luo Y."/>
            <person name="Martinez D."/>
            <person name="Ngau W.C."/>
            <person name="Otillar B."/>
            <person name="Poliakov A."/>
            <person name="Porter A."/>
            <person name="Szajkowski L."/>
            <person name="Werner G."/>
            <person name="Zhou K."/>
            <person name="Grigoriev I.V."/>
            <person name="Rokhsar D.S."/>
            <person name="Grossman A.R."/>
        </authorList>
    </citation>
    <scope>NUCLEOTIDE SEQUENCE [LARGE SCALE GENOMIC DNA]</scope>
    <source>
        <strain evidence="10">CC-503</strain>
    </source>
</reference>
<protein>
    <submittedName>
        <fullName evidence="9">Uncharacterized protein</fullName>
    </submittedName>
</protein>
<dbReference type="InterPro" id="IPR001650">
    <property type="entry name" value="Helicase_C-like"/>
</dbReference>
<feature type="compositionally biased region" description="Pro residues" evidence="5">
    <location>
        <begin position="245"/>
        <end position="263"/>
    </location>
</feature>
<dbReference type="InterPro" id="IPR027417">
    <property type="entry name" value="P-loop_NTPase"/>
</dbReference>
<feature type="region of interest" description="Disordered" evidence="5">
    <location>
        <begin position="865"/>
        <end position="983"/>
    </location>
</feature>
<feature type="compositionally biased region" description="Pro residues" evidence="5">
    <location>
        <begin position="179"/>
        <end position="189"/>
    </location>
</feature>
<feature type="compositionally biased region" description="Pro residues" evidence="5">
    <location>
        <begin position="19"/>
        <end position="28"/>
    </location>
</feature>
<dbReference type="GO" id="GO:0031297">
    <property type="term" value="P:replication fork processing"/>
    <property type="evidence" value="ECO:0000318"/>
    <property type="project" value="GO_Central"/>
</dbReference>
<feature type="compositionally biased region" description="Low complexity" evidence="5">
    <location>
        <begin position="884"/>
        <end position="899"/>
    </location>
</feature>
<dbReference type="GO" id="GO:0043596">
    <property type="term" value="C:nuclear replication fork"/>
    <property type="evidence" value="ECO:0000318"/>
    <property type="project" value="GO_Central"/>
</dbReference>
<feature type="domain" description="HARP" evidence="8">
    <location>
        <begin position="269"/>
        <end position="349"/>
    </location>
</feature>
<dbReference type="InterPro" id="IPR010003">
    <property type="entry name" value="HARP_dom"/>
</dbReference>
<evidence type="ECO:0000259" key="8">
    <source>
        <dbReference type="PROSITE" id="PS51467"/>
    </source>
</evidence>
<dbReference type="PROSITE" id="PS51192">
    <property type="entry name" value="HELICASE_ATP_BIND_1"/>
    <property type="match status" value="1"/>
</dbReference>
<sequence>MYQQHQHPLQQQQQQQPPLQHPTHPPHPQSHQPQQPQHHHQQYPAPQQQPQWPMPAGPMPQQAGAGQPQGPLACPPGATSHPHQQQPQPLAQPPQQQHPHPLQGQQPHPPAGPPQPPQPQHRPPAQQGAGMGAGAGSVAGGNPFAQYAHPQYHQGPHAGPSGPPQQAGGPAAAEAVPGPAHPAGPPLPNGGPAHPHPHPLAGQRQQQQQQQHHQQQQQQQQQPGAGPLPPPLPHQQQQQQQQQPGPGPGPGPGLGPGPGPGPQAAPGARPARVSYSAFLRLEDRGRFALKVGYHKQLEAVFATMHGEWDKAEQQWVFPVSMYKHVMASLADGRLRHRGVDITLNQELGPPAFVLRMLEEAAGRVSDERLYDKLLRFPEEGPNSLDSRMMPFQRDGVRHGLRHGGRVLIGDEMGLGKTVQACCLIKAYYGEDVPVLVVTPKSLRETWADALYMWLKLTDKEVCVISGKEDIPLVEGYKMDRSAVRVFVVSYDTVSRTPEPFEALKPRMVVLDEAHYIKSMSAQRTKMVMPIVQSAKRAVLLTGTPAANKPMEIMALLVALVPKAKIHQKDFGARYARQDKFNKFIGSRNEAELNRLLLGTGVMIRRLKSEVLKHLPPKRRQQIFIRLPDKQARAVAASSARLAGLKQVVTAMMNSGGGGGGAGGGAGAAGALAGAQREQQNEIMQLWRQNAKLKGAAVAEYCEDLLEGEDPPKFLLFAHHKELLNTVEEKVKKLRFKYIRIDGDTPGEDRNRLTQKFQEEEDVKVALLSIKAAGVGLTFTRSSLVVFSELSWIPGDIQQAEDRCHRIGQAATSVNIHYLLVRGSVDEIMWDCLQSKLGSVGKALDGSGAYIKVDATRELCGLGLQGAGPGGASGEGHHHHHHHQQQQQQQQLDGFLGAAGHPAPQHHQDDEDDFVQQPFAAARAASGGASGPAPGPAAAAGGAKGGGGRGGGAAGGLARSGSGSSSRRASAGAGAPGTPGAVGRTRPIESFFARQPSPAPSMLPGGADGGAGGGAGGGGGLGAAGVQRGGVAGGVMAVPVLPAVAVPQPAAGVGQKRGREEAVCVSGDERDGGVRLGVGGGGAAGPAAKRRL</sequence>
<dbReference type="GO" id="GO:0004520">
    <property type="term" value="F:DNA endonuclease activity"/>
    <property type="evidence" value="ECO:0000318"/>
    <property type="project" value="GO_Central"/>
</dbReference>
<feature type="compositionally biased region" description="Pro residues" evidence="5">
    <location>
        <begin position="107"/>
        <end position="122"/>
    </location>
</feature>
<keyword evidence="1" id="KW-0547">Nucleotide-binding</keyword>
<evidence type="ECO:0000256" key="2">
    <source>
        <dbReference type="ARBA" id="ARBA00022801"/>
    </source>
</evidence>
<dbReference type="SUPFAM" id="SSF52540">
    <property type="entry name" value="P-loop containing nucleoside triphosphate hydrolases"/>
    <property type="match status" value="2"/>
</dbReference>
<feature type="compositionally biased region" description="Low complexity" evidence="5">
    <location>
        <begin position="955"/>
        <end position="980"/>
    </location>
</feature>
<dbReference type="GeneID" id="5718956"/>
<dbReference type="PANTHER" id="PTHR45766:SF3">
    <property type="entry name" value="DNA ANNEALING HELICASE AND ENDONUCLEASE ZRANB3"/>
    <property type="match status" value="1"/>
</dbReference>
<feature type="compositionally biased region" description="Low complexity" evidence="5">
    <location>
        <begin position="234"/>
        <end position="244"/>
    </location>
</feature>
<dbReference type="SMART" id="SM00487">
    <property type="entry name" value="DEXDc"/>
    <property type="match status" value="1"/>
</dbReference>
<dbReference type="GO" id="GO:0016787">
    <property type="term" value="F:hydrolase activity"/>
    <property type="evidence" value="ECO:0007669"/>
    <property type="project" value="UniProtKB-KW"/>
</dbReference>
<feature type="compositionally biased region" description="Low complexity" evidence="5">
    <location>
        <begin position="153"/>
        <end position="178"/>
    </location>
</feature>
<dbReference type="Gene3D" id="3.40.50.300">
    <property type="entry name" value="P-loop containing nucleotide triphosphate hydrolases"/>
    <property type="match status" value="1"/>
</dbReference>
<dbReference type="GO" id="GO:0005524">
    <property type="term" value="F:ATP binding"/>
    <property type="evidence" value="ECO:0007669"/>
    <property type="project" value="UniProtKB-KW"/>
</dbReference>
<dbReference type="SMART" id="SM00490">
    <property type="entry name" value="HELICc"/>
    <property type="match status" value="1"/>
</dbReference>
<dbReference type="Gene3D" id="3.40.50.10810">
    <property type="entry name" value="Tandem AAA-ATPase domain"/>
    <property type="match status" value="1"/>
</dbReference>
<dbReference type="EMBL" id="CM008964">
    <property type="protein sequence ID" value="PNW85934.1"/>
    <property type="molecule type" value="Genomic_DNA"/>
</dbReference>
<evidence type="ECO:0000256" key="4">
    <source>
        <dbReference type="ARBA" id="ARBA00022840"/>
    </source>
</evidence>
<dbReference type="InterPro" id="IPR000330">
    <property type="entry name" value="SNF2_N"/>
</dbReference>
<dbReference type="InterPro" id="IPR014001">
    <property type="entry name" value="Helicase_ATP-bd"/>
</dbReference>
<feature type="domain" description="Helicase C-terminal" evidence="7">
    <location>
        <begin position="700"/>
        <end position="847"/>
    </location>
</feature>
<keyword evidence="4" id="KW-0067">ATP-binding</keyword>
<evidence type="ECO:0000313" key="10">
    <source>
        <dbReference type="Proteomes" id="UP000006906"/>
    </source>
</evidence>
<dbReference type="Pfam" id="PF00271">
    <property type="entry name" value="Helicase_C"/>
    <property type="match status" value="1"/>
</dbReference>
<feature type="region of interest" description="Disordered" evidence="5">
    <location>
        <begin position="1"/>
        <end position="270"/>
    </location>
</feature>
<dbReference type="STRING" id="3055.A0A2K3DZG9"/>